<keyword evidence="1" id="KW-0472">Membrane</keyword>
<keyword evidence="2" id="KW-0732">Signal</keyword>
<dbReference type="EMBL" id="CM002927">
    <property type="protein sequence ID" value="KGN47920.1"/>
    <property type="molecule type" value="Genomic_DNA"/>
</dbReference>
<dbReference type="Gramene" id="KGN47920">
    <property type="protein sequence ID" value="KGN47920"/>
    <property type="gene ID" value="Csa_6G411240"/>
</dbReference>
<name>A0A0A0KDY7_CUCSA</name>
<feature type="chain" id="PRO_5001972082" evidence="2">
    <location>
        <begin position="18"/>
        <end position="81"/>
    </location>
</feature>
<reference evidence="3 4" key="3">
    <citation type="journal article" date="2010" name="BMC Genomics">
        <title>Transcriptome sequencing and comparative analysis of cucumber flowers with different sex types.</title>
        <authorList>
            <person name="Guo S."/>
            <person name="Zheng Y."/>
            <person name="Joung J.G."/>
            <person name="Liu S."/>
            <person name="Zhang Z."/>
            <person name="Crasta O.R."/>
            <person name="Sobral B.W."/>
            <person name="Xu Y."/>
            <person name="Huang S."/>
            <person name="Fei Z."/>
        </authorList>
    </citation>
    <scope>NUCLEOTIDE SEQUENCE [LARGE SCALE GENOMIC DNA]</scope>
    <source>
        <strain evidence="4">cv. 9930</strain>
    </source>
</reference>
<reference evidence="3 4" key="1">
    <citation type="journal article" date="2009" name="Nat. Genet.">
        <title>The genome of the cucumber, Cucumis sativus L.</title>
        <authorList>
            <person name="Huang S."/>
            <person name="Li R."/>
            <person name="Zhang Z."/>
            <person name="Li L."/>
            <person name="Gu X."/>
            <person name="Fan W."/>
            <person name="Lucas W.J."/>
            <person name="Wang X."/>
            <person name="Xie B."/>
            <person name="Ni P."/>
            <person name="Ren Y."/>
            <person name="Zhu H."/>
            <person name="Li J."/>
            <person name="Lin K."/>
            <person name="Jin W."/>
            <person name="Fei Z."/>
            <person name="Li G."/>
            <person name="Staub J."/>
            <person name="Kilian A."/>
            <person name="van der Vossen E.A."/>
            <person name="Wu Y."/>
            <person name="Guo J."/>
            <person name="He J."/>
            <person name="Jia Z."/>
            <person name="Ren Y."/>
            <person name="Tian G."/>
            <person name="Lu Y."/>
            <person name="Ruan J."/>
            <person name="Qian W."/>
            <person name="Wang M."/>
            <person name="Huang Q."/>
            <person name="Li B."/>
            <person name="Xuan Z."/>
            <person name="Cao J."/>
            <person name="Asan"/>
            <person name="Wu Z."/>
            <person name="Zhang J."/>
            <person name="Cai Q."/>
            <person name="Bai Y."/>
            <person name="Zhao B."/>
            <person name="Han Y."/>
            <person name="Li Y."/>
            <person name="Li X."/>
            <person name="Wang S."/>
            <person name="Shi Q."/>
            <person name="Liu S."/>
            <person name="Cho W.K."/>
            <person name="Kim J.Y."/>
            <person name="Xu Y."/>
            <person name="Heller-Uszynska K."/>
            <person name="Miao H."/>
            <person name="Cheng Z."/>
            <person name="Zhang S."/>
            <person name="Wu J."/>
            <person name="Yang Y."/>
            <person name="Kang H."/>
            <person name="Li M."/>
            <person name="Liang H."/>
            <person name="Ren X."/>
            <person name="Shi Z."/>
            <person name="Wen M."/>
            <person name="Jian M."/>
            <person name="Yang H."/>
            <person name="Zhang G."/>
            <person name="Yang Z."/>
            <person name="Chen R."/>
            <person name="Liu S."/>
            <person name="Li J."/>
            <person name="Ma L."/>
            <person name="Liu H."/>
            <person name="Zhou Y."/>
            <person name="Zhao J."/>
            <person name="Fang X."/>
            <person name="Li G."/>
            <person name="Fang L."/>
            <person name="Li Y."/>
            <person name="Liu D."/>
            <person name="Zheng H."/>
            <person name="Zhang Y."/>
            <person name="Qin N."/>
            <person name="Li Z."/>
            <person name="Yang G."/>
            <person name="Yang S."/>
            <person name="Bolund L."/>
            <person name="Kristiansen K."/>
            <person name="Zheng H."/>
            <person name="Li S."/>
            <person name="Zhang X."/>
            <person name="Yang H."/>
            <person name="Wang J."/>
            <person name="Sun R."/>
            <person name="Zhang B."/>
            <person name="Jiang S."/>
            <person name="Wang J."/>
            <person name="Du Y."/>
            <person name="Li S."/>
        </authorList>
    </citation>
    <scope>NUCLEOTIDE SEQUENCE [LARGE SCALE GENOMIC DNA]</scope>
    <source>
        <strain evidence="4">cv. 9930</strain>
    </source>
</reference>
<feature type="signal peptide" evidence="2">
    <location>
        <begin position="1"/>
        <end position="17"/>
    </location>
</feature>
<keyword evidence="1" id="KW-1133">Transmembrane helix</keyword>
<reference evidence="3 4" key="2">
    <citation type="journal article" date="2009" name="PLoS ONE">
        <title>An integrated genetic and cytogenetic map of the cucumber genome.</title>
        <authorList>
            <person name="Ren Y."/>
            <person name="Zhang Z."/>
            <person name="Liu J."/>
            <person name="Staub J.E."/>
            <person name="Han Y."/>
            <person name="Cheng Z."/>
            <person name="Li X."/>
            <person name="Lu J."/>
            <person name="Miao H."/>
            <person name="Kang H."/>
            <person name="Xie B."/>
            <person name="Gu X."/>
            <person name="Wang X."/>
            <person name="Du Y."/>
            <person name="Jin W."/>
            <person name="Huang S."/>
        </authorList>
    </citation>
    <scope>NUCLEOTIDE SEQUENCE [LARGE SCALE GENOMIC DNA]</scope>
    <source>
        <strain evidence="4">cv. 9930</strain>
    </source>
</reference>
<reference evidence="3 4" key="4">
    <citation type="journal article" date="2011" name="BMC Genomics">
        <title>RNA-Seq improves annotation of protein-coding genes in the cucumber genome.</title>
        <authorList>
            <person name="Li Z."/>
            <person name="Zhang Z."/>
            <person name="Yan P."/>
            <person name="Huang S."/>
            <person name="Fei Z."/>
            <person name="Lin K."/>
        </authorList>
    </citation>
    <scope>NUCLEOTIDE SEQUENCE [LARGE SCALE GENOMIC DNA]</scope>
    <source>
        <strain evidence="4">cv. 9930</strain>
    </source>
</reference>
<proteinExistence type="predicted"/>
<protein>
    <submittedName>
        <fullName evidence="3">Uncharacterized protein</fullName>
    </submittedName>
</protein>
<evidence type="ECO:0000256" key="1">
    <source>
        <dbReference type="SAM" id="Phobius"/>
    </source>
</evidence>
<organism evidence="3 4">
    <name type="scientific">Cucumis sativus</name>
    <name type="common">Cucumber</name>
    <dbReference type="NCBI Taxonomy" id="3659"/>
    <lineage>
        <taxon>Eukaryota</taxon>
        <taxon>Viridiplantae</taxon>
        <taxon>Streptophyta</taxon>
        <taxon>Embryophyta</taxon>
        <taxon>Tracheophyta</taxon>
        <taxon>Spermatophyta</taxon>
        <taxon>Magnoliopsida</taxon>
        <taxon>eudicotyledons</taxon>
        <taxon>Gunneridae</taxon>
        <taxon>Pentapetalae</taxon>
        <taxon>rosids</taxon>
        <taxon>fabids</taxon>
        <taxon>Cucurbitales</taxon>
        <taxon>Cucurbitaceae</taxon>
        <taxon>Benincaseae</taxon>
        <taxon>Cucumis</taxon>
    </lineage>
</organism>
<gene>
    <name evidence="3" type="ORF">Csa_6G411240</name>
</gene>
<dbReference type="AlphaFoldDB" id="A0A0A0KDY7"/>
<feature type="transmembrane region" description="Helical" evidence="1">
    <location>
        <begin position="26"/>
        <end position="50"/>
    </location>
</feature>
<accession>A0A0A0KDY7</accession>
<dbReference type="Proteomes" id="UP000029981">
    <property type="component" value="Chromosome 6"/>
</dbReference>
<evidence type="ECO:0000313" key="4">
    <source>
        <dbReference type="Proteomes" id="UP000029981"/>
    </source>
</evidence>
<sequence>MLLSLLIFHFSFYASSSKRVSSSSFVLIWFSSFPFPSGFCLLIRLVGVGSSRLRQEERRRNNLNFGIQKLDKSCSGKYQID</sequence>
<evidence type="ECO:0000256" key="2">
    <source>
        <dbReference type="SAM" id="SignalP"/>
    </source>
</evidence>
<keyword evidence="4" id="KW-1185">Reference proteome</keyword>
<keyword evidence="1" id="KW-0812">Transmembrane</keyword>
<evidence type="ECO:0000313" key="3">
    <source>
        <dbReference type="EMBL" id="KGN47920.1"/>
    </source>
</evidence>